<protein>
    <submittedName>
        <fullName evidence="5">WD40 repeat protein</fullName>
    </submittedName>
</protein>
<dbReference type="InterPro" id="IPR036322">
    <property type="entry name" value="WD40_repeat_dom_sf"/>
</dbReference>
<evidence type="ECO:0000256" key="2">
    <source>
        <dbReference type="ARBA" id="ARBA00022737"/>
    </source>
</evidence>
<keyword evidence="1" id="KW-0853">WD repeat</keyword>
<evidence type="ECO:0000313" key="5">
    <source>
        <dbReference type="EMBL" id="MDH6222833.1"/>
    </source>
</evidence>
<evidence type="ECO:0000256" key="3">
    <source>
        <dbReference type="SAM" id="MobiDB-lite"/>
    </source>
</evidence>
<evidence type="ECO:0000313" key="6">
    <source>
        <dbReference type="Proteomes" id="UP001160499"/>
    </source>
</evidence>
<dbReference type="SMART" id="SM00320">
    <property type="entry name" value="WD40"/>
    <property type="match status" value="4"/>
</dbReference>
<feature type="compositionally biased region" description="Basic and acidic residues" evidence="3">
    <location>
        <begin position="1"/>
        <end position="11"/>
    </location>
</feature>
<keyword evidence="4" id="KW-0472">Membrane</keyword>
<dbReference type="InterPro" id="IPR001680">
    <property type="entry name" value="WD40_rpt"/>
</dbReference>
<gene>
    <name evidence="5" type="ORF">M2283_010185</name>
</gene>
<keyword evidence="4" id="KW-0812">Transmembrane</keyword>
<evidence type="ECO:0000256" key="1">
    <source>
        <dbReference type="ARBA" id="ARBA00022574"/>
    </source>
</evidence>
<evidence type="ECO:0000256" key="4">
    <source>
        <dbReference type="SAM" id="Phobius"/>
    </source>
</evidence>
<proteinExistence type="predicted"/>
<keyword evidence="2" id="KW-0677">Repeat</keyword>
<feature type="region of interest" description="Disordered" evidence="3">
    <location>
        <begin position="1"/>
        <end position="25"/>
    </location>
</feature>
<dbReference type="Gene3D" id="2.130.10.10">
    <property type="entry name" value="YVTN repeat-like/Quinoprotein amine dehydrogenase"/>
    <property type="match status" value="3"/>
</dbReference>
<feature type="transmembrane region" description="Helical" evidence="4">
    <location>
        <begin position="295"/>
        <end position="318"/>
    </location>
</feature>
<reference evidence="5 6" key="1">
    <citation type="submission" date="2023-04" db="EMBL/GenBank/DDBJ databases">
        <title>Forest soil microbial communities from Buena Vista Peninsula, Colon Province, Panama.</title>
        <authorList>
            <person name="Bouskill N."/>
        </authorList>
    </citation>
    <scope>NUCLEOTIDE SEQUENCE [LARGE SCALE GENOMIC DNA]</scope>
    <source>
        <strain evidence="5 6">GGS1</strain>
    </source>
</reference>
<dbReference type="RefSeq" id="WP_280883419.1">
    <property type="nucleotide sequence ID" value="NZ_JARXVH010000046.1"/>
</dbReference>
<dbReference type="Proteomes" id="UP001160499">
    <property type="component" value="Unassembled WGS sequence"/>
</dbReference>
<accession>A0ABT6M2R4</accession>
<dbReference type="InterPro" id="IPR050505">
    <property type="entry name" value="WDR55/POC1"/>
</dbReference>
<organism evidence="5 6">
    <name type="scientific">Streptomyces pseudovenezuelae</name>
    <dbReference type="NCBI Taxonomy" id="67350"/>
    <lineage>
        <taxon>Bacteria</taxon>
        <taxon>Bacillati</taxon>
        <taxon>Actinomycetota</taxon>
        <taxon>Actinomycetes</taxon>
        <taxon>Kitasatosporales</taxon>
        <taxon>Streptomycetaceae</taxon>
        <taxon>Streptomyces</taxon>
        <taxon>Streptomyces aurantiacus group</taxon>
    </lineage>
</organism>
<keyword evidence="6" id="KW-1185">Reference proteome</keyword>
<dbReference type="PANTHER" id="PTHR44019:SF8">
    <property type="entry name" value="POC1 CENTRIOLAR PROTEIN HOMOLOG"/>
    <property type="match status" value="1"/>
</dbReference>
<dbReference type="EMBL" id="JARXVH010000046">
    <property type="protein sequence ID" value="MDH6222833.1"/>
    <property type="molecule type" value="Genomic_DNA"/>
</dbReference>
<dbReference type="PANTHER" id="PTHR44019">
    <property type="entry name" value="WD REPEAT-CONTAINING PROTEIN 55"/>
    <property type="match status" value="1"/>
</dbReference>
<sequence length="1066" mass="111172">MRRGIRGRESTDGSAGTESTGSEPEVTAAPELFELCRAAVQQEPTAALDALDRIQQRVSARQTPAAAAVLAVARALCDHDRARQRLSPALEYWRSAELLPQAWPTVVRQDTSAETPTRLAVVLGILSGPDSGPAEAFAALVACTLADAPTASIVAETESTLTGITDDSGAESGNVPGEVRLMLAVLDDGPAGIHPDPARMALLRATASFASAVRDAWRASSLAEHERCVLWAAEQANGTPVATADQALGEAFGPALAVLENRRAASGRWLPDGLRQLPHLLSSSWRNAGHRPRRAATAVVGAVTATALILLGLTLGGWRHGPDSAAVADRLAARALSAEDQNPQLAAQLALAAYRIHPDEQTAGLLRRISEDDAFVARRINTGTGKLTALAQDDRRQLVFTAGPKGGVRVWSLWSGKQLGRVGKSSAVVALASAPDAPLLVGADNSGNVLLWRTGDLSRISAPVRLAKPAADGSGVRTVGLGFTDDGRSIFWVAGTGEIRVWNARTHSGHTSWLTNKVNHGALPATAVSNPYARWDGSAPHILIGSEDEGVFSFDLGTRLFKNILGASALRGRATALAAESIGDTLTVTVGTSAGLAGWTLGHTRHETFPYAAINRYVNALAVRGNGTLAVATDRGTELITDDGSLLTSRPQGGYAGGFGVPSDPAGQSLSVGGSGDTVCILTVSGAGLAPATGGASTVLAYDRSGNLLLSDPDNDNRTRHMYTVRPNPRDPGRHASDTTHRRTFGAKKSWWESTSTFYANGAALTPSLAAVAGQDPDGQATVLVWNARTGQPLRHLVFPDDSTEDGATSPSGVPNIAVSVALDPRLHLLIARDAAGKVAAWSTRTWRQAFHISTGATKGSSMALSPDGRTLVLPMGTGRPDDIGSSNSLAFVDLRSHKLNTVSLSRWANEVAYAPDGAHIAILSGDDTVTFLDRAGHPAPGTPVIALPGPATGIAYSPDGRHLAVGDVLSRVLVFGTSDGQLAYPAFQLPEGQSAVDVAFDPTGTLLTADGGILGPHPQALSTYFWTLDPTNWADRVCALAGGGMSRASWAQYISTASPYDHLCA</sequence>
<dbReference type="SUPFAM" id="SSF63829">
    <property type="entry name" value="Calcium-dependent phosphotriesterase"/>
    <property type="match status" value="1"/>
</dbReference>
<comment type="caution">
    <text evidence="5">The sequence shown here is derived from an EMBL/GenBank/DDBJ whole genome shotgun (WGS) entry which is preliminary data.</text>
</comment>
<dbReference type="InterPro" id="IPR015943">
    <property type="entry name" value="WD40/YVTN_repeat-like_dom_sf"/>
</dbReference>
<name>A0ABT6M2R4_9ACTN</name>
<feature type="compositionally biased region" description="Polar residues" evidence="3">
    <location>
        <begin position="12"/>
        <end position="22"/>
    </location>
</feature>
<dbReference type="SUPFAM" id="SSF50978">
    <property type="entry name" value="WD40 repeat-like"/>
    <property type="match status" value="1"/>
</dbReference>
<keyword evidence="4" id="KW-1133">Transmembrane helix</keyword>